<dbReference type="Gene3D" id="3.20.20.80">
    <property type="entry name" value="Glycosidases"/>
    <property type="match status" value="1"/>
</dbReference>
<feature type="region of interest" description="Disordered" evidence="1">
    <location>
        <begin position="118"/>
        <end position="151"/>
    </location>
</feature>
<organism evidence="2">
    <name type="scientific">marine sediment metagenome</name>
    <dbReference type="NCBI Taxonomy" id="412755"/>
    <lineage>
        <taxon>unclassified sequences</taxon>
        <taxon>metagenomes</taxon>
        <taxon>ecological metagenomes</taxon>
    </lineage>
</organism>
<proteinExistence type="predicted"/>
<evidence type="ECO:0000313" key="2">
    <source>
        <dbReference type="EMBL" id="GAH56652.1"/>
    </source>
</evidence>
<dbReference type="InterPro" id="IPR017853">
    <property type="entry name" value="GH"/>
</dbReference>
<feature type="non-terminal residue" evidence="2">
    <location>
        <position position="280"/>
    </location>
</feature>
<name>X1GHI4_9ZZZZ</name>
<reference evidence="2" key="1">
    <citation type="journal article" date="2014" name="Front. Microbiol.">
        <title>High frequency of phylogenetically diverse reductive dehalogenase-homologous genes in deep subseafloor sedimentary metagenomes.</title>
        <authorList>
            <person name="Kawai M."/>
            <person name="Futagami T."/>
            <person name="Toyoda A."/>
            <person name="Takaki Y."/>
            <person name="Nishi S."/>
            <person name="Hori S."/>
            <person name="Arai W."/>
            <person name="Tsubouchi T."/>
            <person name="Morono Y."/>
            <person name="Uchiyama I."/>
            <person name="Ito T."/>
            <person name="Fujiyama A."/>
            <person name="Inagaki F."/>
            <person name="Takami H."/>
        </authorList>
    </citation>
    <scope>NUCLEOTIDE SEQUENCE</scope>
    <source>
        <strain evidence="2">Expedition CK06-06</strain>
    </source>
</reference>
<dbReference type="SUPFAM" id="SSF51445">
    <property type="entry name" value="(Trans)glycosidases"/>
    <property type="match status" value="1"/>
</dbReference>
<feature type="non-terminal residue" evidence="2">
    <location>
        <position position="1"/>
    </location>
</feature>
<feature type="compositionally biased region" description="Acidic residues" evidence="1">
    <location>
        <begin position="138"/>
        <end position="151"/>
    </location>
</feature>
<gene>
    <name evidence="2" type="ORF">S03H2_36530</name>
</gene>
<dbReference type="AlphaFoldDB" id="X1GHI4"/>
<dbReference type="EMBL" id="BARU01022424">
    <property type="protein sequence ID" value="GAH56652.1"/>
    <property type="molecule type" value="Genomic_DNA"/>
</dbReference>
<evidence type="ECO:0000256" key="1">
    <source>
        <dbReference type="SAM" id="MobiDB-lite"/>
    </source>
</evidence>
<protein>
    <submittedName>
        <fullName evidence="2">Uncharacterized protein</fullName>
    </submittedName>
</protein>
<comment type="caution">
    <text evidence="2">The sequence shown here is derived from an EMBL/GenBank/DDBJ whole genome shotgun (WGS) entry which is preliminary data.</text>
</comment>
<accession>X1GHI4</accession>
<sequence length="280" mass="32215">ALVQTHKFIFDSEILSGYRFSHSYSLDVMSHPHFLIPIEYHGEGTDENFVLPYTLRIYLEAVGREYPPAPFGTLTISLVEETSTSIEVKYKLEPISLFAWTWPLDWLGTLSCHVQFASQSPGTDPGDAPPDQPHYPPDEPDTPPDDEPDDGWEYEEELPFLLIAWQWNPGSSESTIRSRFNQLLDLGINSFVCQHHIDDYRDDPNAISWYDRIYNIADRMGIFVIWYLGIHRISYTNPTTGETFISRYRKHSSCAGFTYGDEPNYMGWEHSGCKWAVDEG</sequence>